<evidence type="ECO:0000259" key="11">
    <source>
        <dbReference type="PROSITE" id="PS51485"/>
    </source>
</evidence>
<dbReference type="SUPFAM" id="SSF49503">
    <property type="entry name" value="Cupredoxins"/>
    <property type="match status" value="1"/>
</dbReference>
<dbReference type="GO" id="GO:0009055">
    <property type="term" value="F:electron transfer activity"/>
    <property type="evidence" value="ECO:0007669"/>
    <property type="project" value="InterPro"/>
</dbReference>
<feature type="chain" id="PRO_5042867946" description="Phytocyanin domain-containing protein" evidence="10">
    <location>
        <begin position="32"/>
        <end position="272"/>
    </location>
</feature>
<evidence type="ECO:0000256" key="4">
    <source>
        <dbReference type="ARBA" id="ARBA00022729"/>
    </source>
</evidence>
<dbReference type="InterPro" id="IPR041846">
    <property type="entry name" value="ENL_dom"/>
</dbReference>
<dbReference type="Gene3D" id="2.60.40.420">
    <property type="entry name" value="Cupredoxins - blue copper proteins"/>
    <property type="match status" value="1"/>
</dbReference>
<comment type="caution">
    <text evidence="12">The sequence shown here is derived from an EMBL/GenBank/DDBJ whole genome shotgun (WGS) entry which is preliminary data.</text>
</comment>
<evidence type="ECO:0000256" key="1">
    <source>
        <dbReference type="ARBA" id="ARBA00004609"/>
    </source>
</evidence>
<feature type="signal peptide" evidence="10">
    <location>
        <begin position="1"/>
        <end position="31"/>
    </location>
</feature>
<evidence type="ECO:0000256" key="6">
    <source>
        <dbReference type="ARBA" id="ARBA00023157"/>
    </source>
</evidence>
<keyword evidence="6" id="KW-1015">Disulfide bond</keyword>
<evidence type="ECO:0000256" key="5">
    <source>
        <dbReference type="ARBA" id="ARBA00023136"/>
    </source>
</evidence>
<comment type="subcellular location">
    <subcellularLocation>
        <location evidence="1">Cell membrane</location>
        <topology evidence="1">Lipid-anchor</topology>
        <topology evidence="1">GPI-anchor</topology>
    </subcellularLocation>
</comment>
<evidence type="ECO:0000256" key="3">
    <source>
        <dbReference type="ARBA" id="ARBA00022622"/>
    </source>
</evidence>
<dbReference type="Proteomes" id="UP001372338">
    <property type="component" value="Unassembled WGS sequence"/>
</dbReference>
<dbReference type="CDD" id="cd11019">
    <property type="entry name" value="OsENODL1_like"/>
    <property type="match status" value="1"/>
</dbReference>
<evidence type="ECO:0000313" key="13">
    <source>
        <dbReference type="Proteomes" id="UP001372338"/>
    </source>
</evidence>
<evidence type="ECO:0000256" key="7">
    <source>
        <dbReference type="ARBA" id="ARBA00023180"/>
    </source>
</evidence>
<dbReference type="Pfam" id="PF02298">
    <property type="entry name" value="Cu_bind_like"/>
    <property type="match status" value="1"/>
</dbReference>
<keyword evidence="5" id="KW-0472">Membrane</keyword>
<sequence>MANLLSHYYCFLFLLVSLLLMLFQFQTKVQCYQYKVGDLDAWGIPTSSNPQVYAKWSKYHNLTIGDSLLFLYPPSQDSVIQVTKESYKSCNLKNPILYMNNGNSLFNITSEGLYYFTSGEPGHCQKNQKLVINVGNVTANFDDAESPGPSSSSYPTVFGNIPVAPSASLPSTSASTHIASSSFQIVIIGFLLCGLFSALNVNKGIVDEFGLKICMLGRNGELFCSAMQRTFNVGPKEDRQLMTGLQQLLMFTVLTATKCLVETLKYDRAYEL</sequence>
<feature type="domain" description="Phytocyanin" evidence="11">
    <location>
        <begin position="32"/>
        <end position="136"/>
    </location>
</feature>
<gene>
    <name evidence="12" type="ORF">RIF29_21745</name>
</gene>
<dbReference type="InterPro" id="IPR008972">
    <property type="entry name" value="Cupredoxin"/>
</dbReference>
<dbReference type="PANTHER" id="PTHR33021">
    <property type="entry name" value="BLUE COPPER PROTEIN"/>
    <property type="match status" value="1"/>
</dbReference>
<keyword evidence="3" id="KW-0336">GPI-anchor</keyword>
<evidence type="ECO:0000256" key="2">
    <source>
        <dbReference type="ARBA" id="ARBA00022475"/>
    </source>
</evidence>
<keyword evidence="2" id="KW-1003">Cell membrane</keyword>
<proteinExistence type="inferred from homology"/>
<keyword evidence="4 10" id="KW-0732">Signal</keyword>
<dbReference type="EMBL" id="JAYWIO010000004">
    <property type="protein sequence ID" value="KAK7269030.1"/>
    <property type="molecule type" value="Genomic_DNA"/>
</dbReference>
<keyword evidence="7" id="KW-0325">Glycoprotein</keyword>
<dbReference type="PANTHER" id="PTHR33021:SF44">
    <property type="entry name" value="EARLY NODULIN-LIKE PROTEIN 8"/>
    <property type="match status" value="1"/>
</dbReference>
<comment type="similarity">
    <text evidence="9">Belongs to the early nodulin-like (ENODL) family.</text>
</comment>
<dbReference type="FunFam" id="2.60.40.420:FF:000010">
    <property type="entry name" value="Early nodulin-like protein 1"/>
    <property type="match status" value="1"/>
</dbReference>
<evidence type="ECO:0000313" key="12">
    <source>
        <dbReference type="EMBL" id="KAK7269030.1"/>
    </source>
</evidence>
<reference evidence="12 13" key="1">
    <citation type="submission" date="2024-01" db="EMBL/GenBank/DDBJ databases">
        <title>The genomes of 5 underutilized Papilionoideae crops provide insights into root nodulation and disease resistanc.</title>
        <authorList>
            <person name="Yuan L."/>
        </authorList>
    </citation>
    <scope>NUCLEOTIDE SEQUENCE [LARGE SCALE GENOMIC DNA]</scope>
    <source>
        <strain evidence="12">ZHUSHIDOU_FW_LH</strain>
        <tissue evidence="12">Leaf</tissue>
    </source>
</reference>
<accession>A0AAN9F5W0</accession>
<name>A0AAN9F5W0_CROPI</name>
<dbReference type="GO" id="GO:0098552">
    <property type="term" value="C:side of membrane"/>
    <property type="evidence" value="ECO:0007669"/>
    <property type="project" value="UniProtKB-KW"/>
</dbReference>
<dbReference type="GO" id="GO:0005886">
    <property type="term" value="C:plasma membrane"/>
    <property type="evidence" value="ECO:0007669"/>
    <property type="project" value="UniProtKB-SubCell"/>
</dbReference>
<dbReference type="InterPro" id="IPR039391">
    <property type="entry name" value="Phytocyanin-like"/>
</dbReference>
<organism evidence="12 13">
    <name type="scientific">Crotalaria pallida</name>
    <name type="common">Smooth rattlebox</name>
    <name type="synonym">Crotalaria striata</name>
    <dbReference type="NCBI Taxonomy" id="3830"/>
    <lineage>
        <taxon>Eukaryota</taxon>
        <taxon>Viridiplantae</taxon>
        <taxon>Streptophyta</taxon>
        <taxon>Embryophyta</taxon>
        <taxon>Tracheophyta</taxon>
        <taxon>Spermatophyta</taxon>
        <taxon>Magnoliopsida</taxon>
        <taxon>eudicotyledons</taxon>
        <taxon>Gunneridae</taxon>
        <taxon>Pentapetalae</taxon>
        <taxon>rosids</taxon>
        <taxon>fabids</taxon>
        <taxon>Fabales</taxon>
        <taxon>Fabaceae</taxon>
        <taxon>Papilionoideae</taxon>
        <taxon>50 kb inversion clade</taxon>
        <taxon>genistoids sensu lato</taxon>
        <taxon>core genistoids</taxon>
        <taxon>Crotalarieae</taxon>
        <taxon>Crotalaria</taxon>
    </lineage>
</organism>
<keyword evidence="8" id="KW-0449">Lipoprotein</keyword>
<evidence type="ECO:0000256" key="9">
    <source>
        <dbReference type="ARBA" id="ARBA00035011"/>
    </source>
</evidence>
<protein>
    <recommendedName>
        <fullName evidence="11">Phytocyanin domain-containing protein</fullName>
    </recommendedName>
</protein>
<evidence type="ECO:0000256" key="10">
    <source>
        <dbReference type="SAM" id="SignalP"/>
    </source>
</evidence>
<dbReference type="PROSITE" id="PS51485">
    <property type="entry name" value="PHYTOCYANIN"/>
    <property type="match status" value="1"/>
</dbReference>
<evidence type="ECO:0000256" key="8">
    <source>
        <dbReference type="ARBA" id="ARBA00023288"/>
    </source>
</evidence>
<dbReference type="InterPro" id="IPR003245">
    <property type="entry name" value="Phytocyanin_dom"/>
</dbReference>
<dbReference type="AlphaFoldDB" id="A0AAN9F5W0"/>
<keyword evidence="13" id="KW-1185">Reference proteome</keyword>